<evidence type="ECO:0000256" key="3">
    <source>
        <dbReference type="ARBA" id="ARBA00022679"/>
    </source>
</evidence>
<feature type="coiled-coil region" evidence="6">
    <location>
        <begin position="178"/>
        <end position="236"/>
    </location>
</feature>
<dbReference type="AlphaFoldDB" id="A0A381N580"/>
<organism evidence="7">
    <name type="scientific">marine metagenome</name>
    <dbReference type="NCBI Taxonomy" id="408172"/>
    <lineage>
        <taxon>unclassified sequences</taxon>
        <taxon>metagenomes</taxon>
        <taxon>ecological metagenomes</taxon>
    </lineage>
</organism>
<proteinExistence type="inferred from homology"/>
<evidence type="ECO:0000313" key="7">
    <source>
        <dbReference type="EMBL" id="SUZ49667.1"/>
    </source>
</evidence>
<keyword evidence="5" id="KW-0460">Magnesium</keyword>
<name>A0A381N580_9ZZZZ</name>
<comment type="cofactor">
    <cofactor evidence="1">
        <name>Mg(2+)</name>
        <dbReference type="ChEBI" id="CHEBI:18420"/>
    </cofactor>
</comment>
<dbReference type="PANTHER" id="PTHR12001">
    <property type="entry name" value="GERANYLGERANYL PYROPHOSPHATE SYNTHASE"/>
    <property type="match status" value="1"/>
</dbReference>
<evidence type="ECO:0000256" key="2">
    <source>
        <dbReference type="ARBA" id="ARBA00006706"/>
    </source>
</evidence>
<keyword evidence="4" id="KW-0479">Metal-binding</keyword>
<feature type="non-terminal residue" evidence="7">
    <location>
        <position position="1"/>
    </location>
</feature>
<dbReference type="EMBL" id="UINC01000129">
    <property type="protein sequence ID" value="SUZ49667.1"/>
    <property type="molecule type" value="Genomic_DNA"/>
</dbReference>
<dbReference type="GO" id="GO:0004659">
    <property type="term" value="F:prenyltransferase activity"/>
    <property type="evidence" value="ECO:0007669"/>
    <property type="project" value="InterPro"/>
</dbReference>
<accession>A0A381N580</accession>
<sequence>VFSAALAVEVLHNFTLVHDDIMDQDSIRHGQETVHNKWDDGVAILTGDAMLSLALRLLNKTPVESHLQMKIFIDGLLAVCEGQALDKEFENQSSVSLDDYIKMIDLKTGHLIGLAAELGAVSTGMDSEICEKVRDYGRLIGRAFQIQDDYLEIFSNSFNMGKSLESDIVLGKKTFLMIQALEKDTDIINSALELARNNFEKGIGNIRSYLENEGIKKRAQEEINNILKLADKKLNDLPIDKEKLLYFSKIIRKRGN</sequence>
<dbReference type="SFLD" id="SFLDS00005">
    <property type="entry name" value="Isoprenoid_Synthase_Type_I"/>
    <property type="match status" value="1"/>
</dbReference>
<evidence type="ECO:0000256" key="4">
    <source>
        <dbReference type="ARBA" id="ARBA00022723"/>
    </source>
</evidence>
<dbReference type="GO" id="GO:0046872">
    <property type="term" value="F:metal ion binding"/>
    <property type="evidence" value="ECO:0007669"/>
    <property type="project" value="UniProtKB-KW"/>
</dbReference>
<dbReference type="GO" id="GO:0008299">
    <property type="term" value="P:isoprenoid biosynthetic process"/>
    <property type="evidence" value="ECO:0007669"/>
    <property type="project" value="InterPro"/>
</dbReference>
<comment type="similarity">
    <text evidence="2">Belongs to the FPP/GGPP synthase family.</text>
</comment>
<reference evidence="7" key="1">
    <citation type="submission" date="2018-05" db="EMBL/GenBank/DDBJ databases">
        <authorList>
            <person name="Lanie J.A."/>
            <person name="Ng W.-L."/>
            <person name="Kazmierczak K.M."/>
            <person name="Andrzejewski T.M."/>
            <person name="Davidsen T.M."/>
            <person name="Wayne K.J."/>
            <person name="Tettelin H."/>
            <person name="Glass J.I."/>
            <person name="Rusch D."/>
            <person name="Podicherti R."/>
            <person name="Tsui H.-C.T."/>
            <person name="Winkler M.E."/>
        </authorList>
    </citation>
    <scope>NUCLEOTIDE SEQUENCE</scope>
</reference>
<evidence type="ECO:0000256" key="5">
    <source>
        <dbReference type="ARBA" id="ARBA00022842"/>
    </source>
</evidence>
<dbReference type="InterPro" id="IPR008949">
    <property type="entry name" value="Isoprenoid_synthase_dom_sf"/>
</dbReference>
<dbReference type="Gene3D" id="1.10.600.10">
    <property type="entry name" value="Farnesyl Diphosphate Synthase"/>
    <property type="match status" value="1"/>
</dbReference>
<evidence type="ECO:0008006" key="8">
    <source>
        <dbReference type="Google" id="ProtNLM"/>
    </source>
</evidence>
<dbReference type="SUPFAM" id="SSF48576">
    <property type="entry name" value="Terpenoid synthases"/>
    <property type="match status" value="1"/>
</dbReference>
<dbReference type="Pfam" id="PF00348">
    <property type="entry name" value="polyprenyl_synt"/>
    <property type="match status" value="1"/>
</dbReference>
<dbReference type="CDD" id="cd00685">
    <property type="entry name" value="Trans_IPPS_HT"/>
    <property type="match status" value="1"/>
</dbReference>
<gene>
    <name evidence="7" type="ORF">METZ01_LOCUS2521</name>
</gene>
<dbReference type="PANTHER" id="PTHR12001:SF85">
    <property type="entry name" value="SHORT CHAIN ISOPRENYL DIPHOSPHATE SYNTHASE"/>
    <property type="match status" value="1"/>
</dbReference>
<protein>
    <recommendedName>
        <fullName evidence="8">Polyprenyl synthetase family protein</fullName>
    </recommendedName>
</protein>
<evidence type="ECO:0000256" key="6">
    <source>
        <dbReference type="SAM" id="Coils"/>
    </source>
</evidence>
<keyword evidence="3" id="KW-0808">Transferase</keyword>
<dbReference type="InterPro" id="IPR000092">
    <property type="entry name" value="Polyprenyl_synt"/>
</dbReference>
<evidence type="ECO:0000256" key="1">
    <source>
        <dbReference type="ARBA" id="ARBA00001946"/>
    </source>
</evidence>
<keyword evidence="6" id="KW-0175">Coiled coil</keyword>